<organism evidence="1 2">
    <name type="scientific">Streptomyces lacrimifluminis</name>
    <dbReference type="NCBI Taxonomy" id="1500077"/>
    <lineage>
        <taxon>Bacteria</taxon>
        <taxon>Bacillati</taxon>
        <taxon>Actinomycetota</taxon>
        <taxon>Actinomycetes</taxon>
        <taxon>Kitasatosporales</taxon>
        <taxon>Streptomycetaceae</taxon>
        <taxon>Streptomyces</taxon>
    </lineage>
</organism>
<evidence type="ECO:0000313" key="2">
    <source>
        <dbReference type="Proteomes" id="UP000625682"/>
    </source>
</evidence>
<reference evidence="1" key="1">
    <citation type="journal article" date="2014" name="Int. J. Syst. Evol. Microbiol.">
        <title>Complete genome sequence of Corynebacterium casei LMG S-19264T (=DSM 44701T), isolated from a smear-ripened cheese.</title>
        <authorList>
            <consortium name="US DOE Joint Genome Institute (JGI-PGF)"/>
            <person name="Walter F."/>
            <person name="Albersmeier A."/>
            <person name="Kalinowski J."/>
            <person name="Ruckert C."/>
        </authorList>
    </citation>
    <scope>NUCLEOTIDE SEQUENCE</scope>
    <source>
        <strain evidence="1">CGMCC 4.7272</strain>
    </source>
</reference>
<dbReference type="AlphaFoldDB" id="A0A917L2U4"/>
<keyword evidence="2" id="KW-1185">Reference proteome</keyword>
<sequence>MHRGFGAEAGAPALRASGNKLVDSGGATRRLLGVDRSGGEFDCFQGTGIRDVPVDDAPVKAIADRKINTVRIPLDEGCRLGRSDIEPEYVGADHLAAVKDRWRW</sequence>
<dbReference type="Gene3D" id="3.20.20.80">
    <property type="entry name" value="Glycosidases"/>
    <property type="match status" value="1"/>
</dbReference>
<reference evidence="1" key="2">
    <citation type="submission" date="2020-09" db="EMBL/GenBank/DDBJ databases">
        <authorList>
            <person name="Sun Q."/>
            <person name="Zhou Y."/>
        </authorList>
    </citation>
    <scope>NUCLEOTIDE SEQUENCE</scope>
    <source>
        <strain evidence="1">CGMCC 4.7272</strain>
    </source>
</reference>
<dbReference type="SUPFAM" id="SSF51445">
    <property type="entry name" value="(Trans)glycosidases"/>
    <property type="match status" value="1"/>
</dbReference>
<name>A0A917L2U4_9ACTN</name>
<dbReference type="Proteomes" id="UP000625682">
    <property type="component" value="Unassembled WGS sequence"/>
</dbReference>
<dbReference type="EMBL" id="BMMU01000012">
    <property type="protein sequence ID" value="GGJ39343.1"/>
    <property type="molecule type" value="Genomic_DNA"/>
</dbReference>
<accession>A0A917L2U4</accession>
<evidence type="ECO:0000313" key="1">
    <source>
        <dbReference type="EMBL" id="GGJ39343.1"/>
    </source>
</evidence>
<dbReference type="RefSeq" id="WP_425579459.1">
    <property type="nucleotide sequence ID" value="NZ_BAABER010000011.1"/>
</dbReference>
<comment type="caution">
    <text evidence="1">The sequence shown here is derived from an EMBL/GenBank/DDBJ whole genome shotgun (WGS) entry which is preliminary data.</text>
</comment>
<dbReference type="InterPro" id="IPR017853">
    <property type="entry name" value="GH"/>
</dbReference>
<gene>
    <name evidence="1" type="ORF">GCM10012282_39980</name>
</gene>
<protein>
    <submittedName>
        <fullName evidence="1">Uncharacterized protein</fullName>
    </submittedName>
</protein>
<proteinExistence type="predicted"/>